<dbReference type="AlphaFoldDB" id="A0A1H3F5E3"/>
<reference evidence="2 3" key="1">
    <citation type="submission" date="2016-10" db="EMBL/GenBank/DDBJ databases">
        <authorList>
            <person name="de Groot N.N."/>
        </authorList>
    </citation>
    <scope>NUCLEOTIDE SEQUENCE [LARGE SCALE GENOMIC DNA]</scope>
    <source>
        <strain evidence="2 3">DSM 24956</strain>
    </source>
</reference>
<keyword evidence="3" id="KW-1185">Reference proteome</keyword>
<dbReference type="Proteomes" id="UP000199595">
    <property type="component" value="Unassembled WGS sequence"/>
</dbReference>
<gene>
    <name evidence="2" type="ORF">SAMN05444411_110105</name>
</gene>
<proteinExistence type="predicted"/>
<organism evidence="2 3">
    <name type="scientific">Lutibacter oricola</name>
    <dbReference type="NCBI Taxonomy" id="762486"/>
    <lineage>
        <taxon>Bacteria</taxon>
        <taxon>Pseudomonadati</taxon>
        <taxon>Bacteroidota</taxon>
        <taxon>Flavobacteriia</taxon>
        <taxon>Flavobacteriales</taxon>
        <taxon>Flavobacteriaceae</taxon>
        <taxon>Lutibacter</taxon>
    </lineage>
</organism>
<sequence length="153" mass="18087">MDKNYLLETANNLKQVSNSSSKEYELKAELLIAEMNKLMLNRNDLEKLVGKDNFEMMQENHSNHVRFIASILANYNSEVLVETILWVFRAYRSHGFSTNYWSAQLNAWMKILLNHLSQESYNEIFPLYEWMQINIPVFVKVSDEKLESTNTFH</sequence>
<evidence type="ECO:0000256" key="1">
    <source>
        <dbReference type="SAM" id="Coils"/>
    </source>
</evidence>
<dbReference type="EMBL" id="FNNJ01000010">
    <property type="protein sequence ID" value="SDX85389.1"/>
    <property type="molecule type" value="Genomic_DNA"/>
</dbReference>
<name>A0A1H3F5E3_9FLAO</name>
<evidence type="ECO:0000313" key="3">
    <source>
        <dbReference type="Proteomes" id="UP000199595"/>
    </source>
</evidence>
<dbReference type="STRING" id="762486.SAMN05444411_110105"/>
<accession>A0A1H3F5E3</accession>
<protein>
    <submittedName>
        <fullName evidence="2">Uncharacterized protein</fullName>
    </submittedName>
</protein>
<dbReference type="OrthoDB" id="5421935at2"/>
<feature type="coiled-coil region" evidence="1">
    <location>
        <begin position="21"/>
        <end position="48"/>
    </location>
</feature>
<evidence type="ECO:0000313" key="2">
    <source>
        <dbReference type="EMBL" id="SDX85389.1"/>
    </source>
</evidence>
<keyword evidence="1" id="KW-0175">Coiled coil</keyword>
<dbReference type="RefSeq" id="WP_090125351.1">
    <property type="nucleotide sequence ID" value="NZ_FNNJ01000010.1"/>
</dbReference>